<evidence type="ECO:0000313" key="3">
    <source>
        <dbReference type="EMBL" id="MBK0368981.1"/>
    </source>
</evidence>
<sequence length="154" mass="18318">MKTLQLTTALGVLLFAASSMQAQVSVNVNIGTPPVWGPAVSANVDYYFLPDIDVYYDIRQTQYVYLNQGRWIRSRNLPVVYKNYDLRRGRTVVINDYHGRTPYIYHDKHMSKYHKDYGKRKNYYAYNDHHDHHDHHDNHRDYDKKGKGHDKHKH</sequence>
<feature type="region of interest" description="Disordered" evidence="1">
    <location>
        <begin position="127"/>
        <end position="154"/>
    </location>
</feature>
<keyword evidence="4" id="KW-1185">Reference proteome</keyword>
<name>A0A934PIY6_9FLAO</name>
<evidence type="ECO:0000313" key="4">
    <source>
        <dbReference type="Proteomes" id="UP000609172"/>
    </source>
</evidence>
<proteinExistence type="predicted"/>
<comment type="caution">
    <text evidence="3">The sequence shown here is derived from an EMBL/GenBank/DDBJ whole genome shotgun (WGS) entry which is preliminary data.</text>
</comment>
<evidence type="ECO:0000256" key="1">
    <source>
        <dbReference type="SAM" id="MobiDB-lite"/>
    </source>
</evidence>
<gene>
    <name evidence="3" type="ORF">I5M07_03950</name>
</gene>
<dbReference type="Proteomes" id="UP000609172">
    <property type="component" value="Unassembled WGS sequence"/>
</dbReference>
<feature type="chain" id="PRO_5037461516" evidence="2">
    <location>
        <begin position="23"/>
        <end position="154"/>
    </location>
</feature>
<feature type="compositionally biased region" description="Basic and acidic residues" evidence="1">
    <location>
        <begin position="127"/>
        <end position="145"/>
    </location>
</feature>
<protein>
    <submittedName>
        <fullName evidence="3">Uncharacterized protein</fullName>
    </submittedName>
</protein>
<reference evidence="3" key="1">
    <citation type="submission" date="2020-12" db="EMBL/GenBank/DDBJ databases">
        <title>Bacterial novel species Flavobacterium sp. SE-1-e isolated from soil.</title>
        <authorList>
            <person name="Jung H.-Y."/>
        </authorList>
    </citation>
    <scope>NUCLEOTIDE SEQUENCE</scope>
    <source>
        <strain evidence="3">SE-1-e</strain>
    </source>
</reference>
<evidence type="ECO:0000256" key="2">
    <source>
        <dbReference type="SAM" id="SignalP"/>
    </source>
</evidence>
<dbReference type="RefSeq" id="WP_200104893.1">
    <property type="nucleotide sequence ID" value="NZ_JAEHFV010000001.1"/>
</dbReference>
<accession>A0A934PIY6</accession>
<dbReference type="AlphaFoldDB" id="A0A934PIY6"/>
<dbReference type="EMBL" id="JAEHFV010000001">
    <property type="protein sequence ID" value="MBK0368981.1"/>
    <property type="molecule type" value="Genomic_DNA"/>
</dbReference>
<feature type="signal peptide" evidence="2">
    <location>
        <begin position="1"/>
        <end position="22"/>
    </location>
</feature>
<keyword evidence="2" id="KW-0732">Signal</keyword>
<organism evidence="3 4">
    <name type="scientific">Flavobacterium agrisoli</name>
    <dbReference type="NCBI Taxonomy" id="2793066"/>
    <lineage>
        <taxon>Bacteria</taxon>
        <taxon>Pseudomonadati</taxon>
        <taxon>Bacteroidota</taxon>
        <taxon>Flavobacteriia</taxon>
        <taxon>Flavobacteriales</taxon>
        <taxon>Flavobacteriaceae</taxon>
        <taxon>Flavobacterium</taxon>
    </lineage>
</organism>